<organism evidence="2 3">
    <name type="scientific">Nocardia yunnanensis</name>
    <dbReference type="NCBI Taxonomy" id="2382165"/>
    <lineage>
        <taxon>Bacteria</taxon>
        <taxon>Bacillati</taxon>
        <taxon>Actinomycetota</taxon>
        <taxon>Actinomycetes</taxon>
        <taxon>Mycobacteriales</taxon>
        <taxon>Nocardiaceae</taxon>
        <taxon>Nocardia</taxon>
    </lineage>
</organism>
<dbReference type="AlphaFoldDB" id="A0A386ZC84"/>
<evidence type="ECO:0000313" key="2">
    <source>
        <dbReference type="EMBL" id="AYF75271.1"/>
    </source>
</evidence>
<evidence type="ECO:0000313" key="3">
    <source>
        <dbReference type="Proteomes" id="UP000267164"/>
    </source>
</evidence>
<dbReference type="KEGG" id="nyu:D7D52_16910"/>
<dbReference type="EMBL" id="CP032568">
    <property type="protein sequence ID" value="AYF75271.1"/>
    <property type="molecule type" value="Genomic_DNA"/>
</dbReference>
<protein>
    <submittedName>
        <fullName evidence="2">Uncharacterized protein</fullName>
    </submittedName>
</protein>
<reference evidence="2 3" key="1">
    <citation type="submission" date="2018-09" db="EMBL/GenBank/DDBJ databases">
        <title>Nocardia yunnanensis sp. nov., an actinomycete isolated from a soil sample.</title>
        <authorList>
            <person name="Zhang J."/>
        </authorList>
    </citation>
    <scope>NUCLEOTIDE SEQUENCE [LARGE SCALE GENOMIC DNA]</scope>
    <source>
        <strain evidence="2 3">CFHS0054</strain>
    </source>
</reference>
<name>A0A386ZC84_9NOCA</name>
<feature type="compositionally biased region" description="Polar residues" evidence="1">
    <location>
        <begin position="93"/>
        <end position="103"/>
    </location>
</feature>
<dbReference type="OrthoDB" id="4554989at2"/>
<accession>A0A386ZC84</accession>
<gene>
    <name evidence="2" type="ORF">D7D52_16910</name>
</gene>
<keyword evidence="3" id="KW-1185">Reference proteome</keyword>
<evidence type="ECO:0000256" key="1">
    <source>
        <dbReference type="SAM" id="MobiDB-lite"/>
    </source>
</evidence>
<dbReference type="Proteomes" id="UP000267164">
    <property type="component" value="Chromosome"/>
</dbReference>
<proteinExistence type="predicted"/>
<dbReference type="RefSeq" id="WP_120737612.1">
    <property type="nucleotide sequence ID" value="NZ_CP032568.1"/>
</dbReference>
<sequence length="129" mass="14369">MTSNDHRSAEFPPIITAADIVGGRDQVNHVTLSAEHHHIALRFVLRVDSYLGQSRFTVEGFGRLDLQWRVLWSITPETYAYESGPDTPAVTDPESTLIASPSSRTDEIKAQSWQKIINTLAAHADRILS</sequence>
<feature type="region of interest" description="Disordered" evidence="1">
    <location>
        <begin position="82"/>
        <end position="103"/>
    </location>
</feature>